<dbReference type="AlphaFoldDB" id="A0A1Q2MFU1"/>
<evidence type="ECO:0000313" key="2">
    <source>
        <dbReference type="Proteomes" id="UP000188181"/>
    </source>
</evidence>
<accession>A0A1Q2MFU1</accession>
<dbReference type="KEGG" id="pbas:SMSP2_01533"/>
<dbReference type="Proteomes" id="UP000188181">
    <property type="component" value="Chromosome"/>
</dbReference>
<keyword evidence="2" id="KW-1185">Reference proteome</keyword>
<sequence length="160" mass="18787">MIYLLDANIFIQAHRVYYPFDVFPVFWDWLKGEFQKGSIKSIDLVYKEIMRQEDKLSVWCRDLDGESWLSVQDEQTQKTYADIVNWIAGQDFKQTAKDKFLNDADPWLISKAKVTQFTVVTQETSDPKSKKKIFIPDVCNVFSVPYINTIQLTRKLGARF</sequence>
<dbReference type="OrthoDB" id="3231195at2"/>
<gene>
    <name evidence="1" type="ORF">SMSP2_01533</name>
</gene>
<evidence type="ECO:0008006" key="3">
    <source>
        <dbReference type="Google" id="ProtNLM"/>
    </source>
</evidence>
<dbReference type="Pfam" id="PF14367">
    <property type="entry name" value="DUF4411"/>
    <property type="match status" value="1"/>
</dbReference>
<dbReference type="RefSeq" id="WP_146683373.1">
    <property type="nucleotide sequence ID" value="NZ_CP019646.1"/>
</dbReference>
<dbReference type="STRING" id="1851148.SMSP2_01533"/>
<organism evidence="1 2">
    <name type="scientific">Limihaloglobus sulfuriphilus</name>
    <dbReference type="NCBI Taxonomy" id="1851148"/>
    <lineage>
        <taxon>Bacteria</taxon>
        <taxon>Pseudomonadati</taxon>
        <taxon>Planctomycetota</taxon>
        <taxon>Phycisphaerae</taxon>
        <taxon>Sedimentisphaerales</taxon>
        <taxon>Sedimentisphaeraceae</taxon>
        <taxon>Limihaloglobus</taxon>
    </lineage>
</organism>
<dbReference type="InterPro" id="IPR016541">
    <property type="entry name" value="UCP008505"/>
</dbReference>
<dbReference type="EMBL" id="CP019646">
    <property type="protein sequence ID" value="AQQ71167.1"/>
    <property type="molecule type" value="Genomic_DNA"/>
</dbReference>
<dbReference type="PIRSF" id="PIRSF008505">
    <property type="entry name" value="UCP008505"/>
    <property type="match status" value="1"/>
</dbReference>
<proteinExistence type="predicted"/>
<name>A0A1Q2MFU1_9BACT</name>
<reference evidence="2" key="1">
    <citation type="submission" date="2017-02" db="EMBL/GenBank/DDBJ databases">
        <title>Comparative genomics and description of representatives of a novel lineage of planctomycetes thriving in anoxic sediments.</title>
        <authorList>
            <person name="Spring S."/>
            <person name="Bunk B."/>
            <person name="Sproer C."/>
        </authorList>
    </citation>
    <scope>NUCLEOTIDE SEQUENCE [LARGE SCALE GENOMIC DNA]</scope>
    <source>
        <strain evidence="2">SM-Chi-D1</strain>
    </source>
</reference>
<protein>
    <recommendedName>
        <fullName evidence="3">DUF4411 family protein</fullName>
    </recommendedName>
</protein>
<evidence type="ECO:0000313" key="1">
    <source>
        <dbReference type="EMBL" id="AQQ71167.1"/>
    </source>
</evidence>